<name>A0A7W7H3Y2_9ACTN</name>
<dbReference type="Proteomes" id="UP000546162">
    <property type="component" value="Unassembled WGS sequence"/>
</dbReference>
<evidence type="ECO:0000313" key="3">
    <source>
        <dbReference type="Proteomes" id="UP000546162"/>
    </source>
</evidence>
<comment type="caution">
    <text evidence="2">The sequence shown here is derived from an EMBL/GenBank/DDBJ whole genome shotgun (WGS) entry which is preliminary data.</text>
</comment>
<protein>
    <submittedName>
        <fullName evidence="2">Imidazolonepropionase-like amidohydrolase</fullName>
    </submittedName>
</protein>
<keyword evidence="3" id="KW-1185">Reference proteome</keyword>
<dbReference type="EMBL" id="JACHNB010000001">
    <property type="protein sequence ID" value="MBB4743427.1"/>
    <property type="molecule type" value="Genomic_DNA"/>
</dbReference>
<gene>
    <name evidence="2" type="ORF">BJY16_006886</name>
</gene>
<dbReference type="Gene3D" id="2.30.40.10">
    <property type="entry name" value="Urease, subunit C, domain 1"/>
    <property type="match status" value="1"/>
</dbReference>
<sequence length="392" mass="39554">MLAVRAGRLFDGVSEQPVEKPAVLIENGRIVAVQSGGELPAGVPVTDLGAVTLLPGLVDTHVHFVFDATADPVSGLATAGDEQVLSTMRANARLALASGVTTARDLGDRGYLSLRLRAELAADPAAGPMLLVAGPPITTGRGHCWFLGGGVEPGPDAVRAAVREHAEHGVDVIKVMGTGGELTEGSASHVSQFGAAEMRAAADEAHRCHLPVTVHAHGGAGIADAVAAGVDMIEHGTFMTAEGAEADPAVVRAIAAAGIPIGATVALKPVPGVSRPPRIEKMLPLLITVFLELRAAGVPLVCSSDAGIGPLKPADVLGYGPAMMVGLLGIPPVEALRSVTSVAARACGLGDRKGRVAAGYDADLLAVAGDPLTDPGALTAVAAVYRAGIRVR</sequence>
<dbReference type="InterPro" id="IPR011059">
    <property type="entry name" value="Metal-dep_hydrolase_composite"/>
</dbReference>
<dbReference type="RefSeq" id="WP_185043702.1">
    <property type="nucleotide sequence ID" value="NZ_BAABFG010000005.1"/>
</dbReference>
<dbReference type="Pfam" id="PF01979">
    <property type="entry name" value="Amidohydro_1"/>
    <property type="match status" value="1"/>
</dbReference>
<dbReference type="InterPro" id="IPR051781">
    <property type="entry name" value="Metallo-dep_Hydrolase"/>
</dbReference>
<dbReference type="InterPro" id="IPR032466">
    <property type="entry name" value="Metal_Hydrolase"/>
</dbReference>
<dbReference type="InterPro" id="IPR006680">
    <property type="entry name" value="Amidohydro-rel"/>
</dbReference>
<proteinExistence type="predicted"/>
<dbReference type="PANTHER" id="PTHR43135">
    <property type="entry name" value="ALPHA-D-RIBOSE 1-METHYLPHOSPHONATE 5-TRIPHOSPHATE DIPHOSPHATASE"/>
    <property type="match status" value="1"/>
</dbReference>
<dbReference type="SUPFAM" id="SSF51556">
    <property type="entry name" value="Metallo-dependent hydrolases"/>
    <property type="match status" value="1"/>
</dbReference>
<dbReference type="PANTHER" id="PTHR43135:SF3">
    <property type="entry name" value="ALPHA-D-RIBOSE 1-METHYLPHOSPHONATE 5-TRIPHOSPHATE DIPHOSPHATASE"/>
    <property type="match status" value="1"/>
</dbReference>
<dbReference type="GO" id="GO:0016810">
    <property type="term" value="F:hydrolase activity, acting on carbon-nitrogen (but not peptide) bonds"/>
    <property type="evidence" value="ECO:0007669"/>
    <property type="project" value="InterPro"/>
</dbReference>
<dbReference type="AlphaFoldDB" id="A0A7W7H3Y2"/>
<keyword evidence="2" id="KW-0378">Hydrolase</keyword>
<organism evidence="2 3">
    <name type="scientific">Actinoplanes octamycinicus</name>
    <dbReference type="NCBI Taxonomy" id="135948"/>
    <lineage>
        <taxon>Bacteria</taxon>
        <taxon>Bacillati</taxon>
        <taxon>Actinomycetota</taxon>
        <taxon>Actinomycetes</taxon>
        <taxon>Micromonosporales</taxon>
        <taxon>Micromonosporaceae</taxon>
        <taxon>Actinoplanes</taxon>
    </lineage>
</organism>
<evidence type="ECO:0000313" key="2">
    <source>
        <dbReference type="EMBL" id="MBB4743427.1"/>
    </source>
</evidence>
<feature type="domain" description="Amidohydrolase-related" evidence="1">
    <location>
        <begin position="52"/>
        <end position="381"/>
    </location>
</feature>
<reference evidence="2 3" key="1">
    <citation type="submission" date="2020-08" db="EMBL/GenBank/DDBJ databases">
        <title>Sequencing the genomes of 1000 actinobacteria strains.</title>
        <authorList>
            <person name="Klenk H.-P."/>
        </authorList>
    </citation>
    <scope>NUCLEOTIDE SEQUENCE [LARGE SCALE GENOMIC DNA]</scope>
    <source>
        <strain evidence="2 3">DSM 45809</strain>
    </source>
</reference>
<dbReference type="SUPFAM" id="SSF51338">
    <property type="entry name" value="Composite domain of metallo-dependent hydrolases"/>
    <property type="match status" value="1"/>
</dbReference>
<evidence type="ECO:0000259" key="1">
    <source>
        <dbReference type="Pfam" id="PF01979"/>
    </source>
</evidence>
<accession>A0A7W7H3Y2</accession>
<dbReference type="Gene3D" id="3.20.20.140">
    <property type="entry name" value="Metal-dependent hydrolases"/>
    <property type="match status" value="1"/>
</dbReference>